<sequence>MLVVKVHAALTSHCVLNVMITVIFHFKNF</sequence>
<reference evidence="2" key="1">
    <citation type="submission" date="2018-02" db="EMBL/GenBank/DDBJ databases">
        <title>Rhizophora mucronata_Transcriptome.</title>
        <authorList>
            <person name="Meera S.P."/>
            <person name="Sreeshan A."/>
            <person name="Augustine A."/>
        </authorList>
    </citation>
    <scope>NUCLEOTIDE SEQUENCE</scope>
    <source>
        <tissue evidence="2">Leaf</tissue>
    </source>
</reference>
<evidence type="ECO:0000256" key="1">
    <source>
        <dbReference type="SAM" id="Phobius"/>
    </source>
</evidence>
<proteinExistence type="predicted"/>
<keyword evidence="1" id="KW-1133">Transmembrane helix</keyword>
<evidence type="ECO:0000313" key="2">
    <source>
        <dbReference type="EMBL" id="MBX38547.1"/>
    </source>
</evidence>
<name>A0A2P2N7R9_RHIMU</name>
<protein>
    <submittedName>
        <fullName evidence="2">Uncharacterized protein</fullName>
    </submittedName>
</protein>
<dbReference type="EMBL" id="GGEC01058063">
    <property type="protein sequence ID" value="MBX38547.1"/>
    <property type="molecule type" value="Transcribed_RNA"/>
</dbReference>
<dbReference type="AlphaFoldDB" id="A0A2P2N7R9"/>
<feature type="transmembrane region" description="Helical" evidence="1">
    <location>
        <begin position="6"/>
        <end position="26"/>
    </location>
</feature>
<keyword evidence="1" id="KW-0472">Membrane</keyword>
<accession>A0A2P2N7R9</accession>
<organism evidence="2">
    <name type="scientific">Rhizophora mucronata</name>
    <name type="common">Asiatic mangrove</name>
    <dbReference type="NCBI Taxonomy" id="61149"/>
    <lineage>
        <taxon>Eukaryota</taxon>
        <taxon>Viridiplantae</taxon>
        <taxon>Streptophyta</taxon>
        <taxon>Embryophyta</taxon>
        <taxon>Tracheophyta</taxon>
        <taxon>Spermatophyta</taxon>
        <taxon>Magnoliopsida</taxon>
        <taxon>eudicotyledons</taxon>
        <taxon>Gunneridae</taxon>
        <taxon>Pentapetalae</taxon>
        <taxon>rosids</taxon>
        <taxon>fabids</taxon>
        <taxon>Malpighiales</taxon>
        <taxon>Rhizophoraceae</taxon>
        <taxon>Rhizophora</taxon>
    </lineage>
</organism>
<keyword evidence="1" id="KW-0812">Transmembrane</keyword>